<dbReference type="AlphaFoldDB" id="A0A392VYF8"/>
<accession>A0A392VYF8</accession>
<evidence type="ECO:0000313" key="2">
    <source>
        <dbReference type="EMBL" id="MCI92519.1"/>
    </source>
</evidence>
<organism evidence="2 3">
    <name type="scientific">Trifolium medium</name>
    <dbReference type="NCBI Taxonomy" id="97028"/>
    <lineage>
        <taxon>Eukaryota</taxon>
        <taxon>Viridiplantae</taxon>
        <taxon>Streptophyta</taxon>
        <taxon>Embryophyta</taxon>
        <taxon>Tracheophyta</taxon>
        <taxon>Spermatophyta</taxon>
        <taxon>Magnoliopsida</taxon>
        <taxon>eudicotyledons</taxon>
        <taxon>Gunneridae</taxon>
        <taxon>Pentapetalae</taxon>
        <taxon>rosids</taxon>
        <taxon>fabids</taxon>
        <taxon>Fabales</taxon>
        <taxon>Fabaceae</taxon>
        <taxon>Papilionoideae</taxon>
        <taxon>50 kb inversion clade</taxon>
        <taxon>NPAAA clade</taxon>
        <taxon>Hologalegina</taxon>
        <taxon>IRL clade</taxon>
        <taxon>Trifolieae</taxon>
        <taxon>Trifolium</taxon>
    </lineage>
</organism>
<feature type="region of interest" description="Disordered" evidence="1">
    <location>
        <begin position="1"/>
        <end position="57"/>
    </location>
</feature>
<feature type="compositionally biased region" description="Polar residues" evidence="1">
    <location>
        <begin position="37"/>
        <end position="49"/>
    </location>
</feature>
<reference evidence="2 3" key="1">
    <citation type="journal article" date="2018" name="Front. Plant Sci.">
        <title>Red Clover (Trifolium pratense) and Zigzag Clover (T. medium) - A Picture of Genomic Similarities and Differences.</title>
        <authorList>
            <person name="Dluhosova J."/>
            <person name="Istvanek J."/>
            <person name="Nedelnik J."/>
            <person name="Repkova J."/>
        </authorList>
    </citation>
    <scope>NUCLEOTIDE SEQUENCE [LARGE SCALE GENOMIC DNA]</scope>
    <source>
        <strain evidence="3">cv. 10/8</strain>
        <tissue evidence="2">Leaf</tissue>
    </source>
</reference>
<protein>
    <submittedName>
        <fullName evidence="2">Uncharacterized protein</fullName>
    </submittedName>
</protein>
<sequence length="57" mass="6424">ARQDRNFSGYWRDSASTLAQRPSGSLSEHSSDRTNTQEHTLSLSENSSFAKRAHPEM</sequence>
<feature type="non-terminal residue" evidence="2">
    <location>
        <position position="57"/>
    </location>
</feature>
<feature type="non-terminal residue" evidence="2">
    <location>
        <position position="1"/>
    </location>
</feature>
<comment type="caution">
    <text evidence="2">The sequence shown here is derived from an EMBL/GenBank/DDBJ whole genome shotgun (WGS) entry which is preliminary data.</text>
</comment>
<evidence type="ECO:0000313" key="3">
    <source>
        <dbReference type="Proteomes" id="UP000265520"/>
    </source>
</evidence>
<proteinExistence type="predicted"/>
<evidence type="ECO:0000256" key="1">
    <source>
        <dbReference type="SAM" id="MobiDB-lite"/>
    </source>
</evidence>
<dbReference type="EMBL" id="LXQA011303459">
    <property type="protein sequence ID" value="MCI92519.1"/>
    <property type="molecule type" value="Genomic_DNA"/>
</dbReference>
<name>A0A392VYF8_9FABA</name>
<feature type="compositionally biased region" description="Polar residues" evidence="1">
    <location>
        <begin position="14"/>
        <end position="28"/>
    </location>
</feature>
<keyword evidence="3" id="KW-1185">Reference proteome</keyword>
<dbReference type="Proteomes" id="UP000265520">
    <property type="component" value="Unassembled WGS sequence"/>
</dbReference>